<accession>A0A6J5T6S6</accession>
<proteinExistence type="predicted"/>
<gene>
    <name evidence="1" type="ORF">UFOVP1655_142</name>
</gene>
<reference evidence="1" key="1">
    <citation type="submission" date="2020-05" db="EMBL/GenBank/DDBJ databases">
        <authorList>
            <person name="Chiriac C."/>
            <person name="Salcher M."/>
            <person name="Ghai R."/>
            <person name="Kavagutti S V."/>
        </authorList>
    </citation>
    <scope>NUCLEOTIDE SEQUENCE</scope>
</reference>
<sequence>MSGGYFEHQQYRLGEMADEIEDVIYMNTGVNKDEYYHNFSEETLAKLKTSVWLLRRTQTYIHRIDWLLSGDDGEETFHKRLINDLNNN</sequence>
<organism evidence="1">
    <name type="scientific">uncultured Caudovirales phage</name>
    <dbReference type="NCBI Taxonomy" id="2100421"/>
    <lineage>
        <taxon>Viruses</taxon>
        <taxon>Duplodnaviria</taxon>
        <taxon>Heunggongvirae</taxon>
        <taxon>Uroviricota</taxon>
        <taxon>Caudoviricetes</taxon>
        <taxon>Peduoviridae</taxon>
        <taxon>Maltschvirus</taxon>
        <taxon>Maltschvirus maltsch</taxon>
    </lineage>
</organism>
<evidence type="ECO:0000313" key="1">
    <source>
        <dbReference type="EMBL" id="CAB4222584.1"/>
    </source>
</evidence>
<protein>
    <submittedName>
        <fullName evidence="1">Uncharacterized protein</fullName>
    </submittedName>
</protein>
<dbReference type="EMBL" id="LR797523">
    <property type="protein sequence ID" value="CAB4222584.1"/>
    <property type="molecule type" value="Genomic_DNA"/>
</dbReference>
<name>A0A6J5T6S6_9CAUD</name>